<dbReference type="Gene3D" id="3.30.70.370">
    <property type="match status" value="1"/>
</dbReference>
<dbReference type="PANTHER" id="PTHR10133">
    <property type="entry name" value="DNA POLYMERASE I"/>
    <property type="match status" value="1"/>
</dbReference>
<feature type="non-terminal residue" evidence="3">
    <location>
        <position position="243"/>
    </location>
</feature>
<dbReference type="SUPFAM" id="SSF56672">
    <property type="entry name" value="DNA/RNA polymerases"/>
    <property type="match status" value="1"/>
</dbReference>
<dbReference type="GO" id="GO:0003677">
    <property type="term" value="F:DNA binding"/>
    <property type="evidence" value="ECO:0007669"/>
    <property type="project" value="InterPro"/>
</dbReference>
<sequence length="243" mass="28016">MRHGVAVDTKAQSAWAKELMLGCQESREELERLAGEDLFAKKDFSKVKVRRFFHETLGIPKKYKLTKGVEGKKRTETLDKHALNDFIIKSQLPRHRKKYEAAKAPALLILDFRRNKKKADSMKGAWDADHRIRCEYKFRTESGRLASAKNPMGKGYCLQNPSRKIRHTFLPDDGCVFVKIDLSQIEDRVVKMLTRSPRLVKLANLRPDEFDAHTYNAARIFKVSESDVSYHQRYLGKKAVHGA</sequence>
<dbReference type="InterPro" id="IPR043502">
    <property type="entry name" value="DNA/RNA_pol_sf"/>
</dbReference>
<evidence type="ECO:0000313" key="3">
    <source>
        <dbReference type="EMBL" id="GAG22733.1"/>
    </source>
</evidence>
<dbReference type="GO" id="GO:0003887">
    <property type="term" value="F:DNA-directed DNA polymerase activity"/>
    <property type="evidence" value="ECO:0007669"/>
    <property type="project" value="InterPro"/>
</dbReference>
<dbReference type="PANTHER" id="PTHR10133:SF27">
    <property type="entry name" value="DNA POLYMERASE NU"/>
    <property type="match status" value="1"/>
</dbReference>
<dbReference type="InterPro" id="IPR001098">
    <property type="entry name" value="DNA-dir_DNA_pol_A_palm_dom"/>
</dbReference>
<comment type="caution">
    <text evidence="3">The sequence shown here is derived from an EMBL/GenBank/DDBJ whole genome shotgun (WGS) entry which is preliminary data.</text>
</comment>
<dbReference type="GO" id="GO:0006302">
    <property type="term" value="P:double-strand break repair"/>
    <property type="evidence" value="ECO:0007669"/>
    <property type="project" value="TreeGrafter"/>
</dbReference>
<dbReference type="AlphaFoldDB" id="X0WDV4"/>
<accession>X0WDV4</accession>
<proteinExistence type="predicted"/>
<protein>
    <recommendedName>
        <fullName evidence="2">DNA-directed DNA polymerase family A palm domain-containing protein</fullName>
    </recommendedName>
</protein>
<dbReference type="GO" id="GO:0006261">
    <property type="term" value="P:DNA-templated DNA replication"/>
    <property type="evidence" value="ECO:0007669"/>
    <property type="project" value="InterPro"/>
</dbReference>
<reference evidence="3" key="1">
    <citation type="journal article" date="2014" name="Front. Microbiol.">
        <title>High frequency of phylogenetically diverse reductive dehalogenase-homologous genes in deep subseafloor sedimentary metagenomes.</title>
        <authorList>
            <person name="Kawai M."/>
            <person name="Futagami T."/>
            <person name="Toyoda A."/>
            <person name="Takaki Y."/>
            <person name="Nishi S."/>
            <person name="Hori S."/>
            <person name="Arai W."/>
            <person name="Tsubouchi T."/>
            <person name="Morono Y."/>
            <person name="Uchiyama I."/>
            <person name="Ito T."/>
            <person name="Fujiyama A."/>
            <person name="Inagaki F."/>
            <person name="Takami H."/>
        </authorList>
    </citation>
    <scope>NUCLEOTIDE SEQUENCE</scope>
    <source>
        <strain evidence="3">Expedition CK06-06</strain>
    </source>
</reference>
<keyword evidence="1" id="KW-0235">DNA replication</keyword>
<dbReference type="EMBL" id="BARS01037125">
    <property type="protein sequence ID" value="GAG22733.1"/>
    <property type="molecule type" value="Genomic_DNA"/>
</dbReference>
<dbReference type="InterPro" id="IPR002298">
    <property type="entry name" value="DNA_polymerase_A"/>
</dbReference>
<dbReference type="Pfam" id="PF00476">
    <property type="entry name" value="DNA_pol_A"/>
    <property type="match status" value="1"/>
</dbReference>
<gene>
    <name evidence="3" type="ORF">S01H1_56960</name>
</gene>
<name>X0WDV4_9ZZZZ</name>
<organism evidence="3">
    <name type="scientific">marine sediment metagenome</name>
    <dbReference type="NCBI Taxonomy" id="412755"/>
    <lineage>
        <taxon>unclassified sequences</taxon>
        <taxon>metagenomes</taxon>
        <taxon>ecological metagenomes</taxon>
    </lineage>
</organism>
<evidence type="ECO:0000259" key="2">
    <source>
        <dbReference type="Pfam" id="PF00476"/>
    </source>
</evidence>
<feature type="domain" description="DNA-directed DNA polymerase family A palm" evidence="2">
    <location>
        <begin position="19"/>
        <end position="242"/>
    </location>
</feature>
<evidence type="ECO:0000256" key="1">
    <source>
        <dbReference type="ARBA" id="ARBA00022705"/>
    </source>
</evidence>